<feature type="region of interest" description="Disordered" evidence="1">
    <location>
        <begin position="111"/>
        <end position="187"/>
    </location>
</feature>
<sequence length="197" mass="21277">MASPEKQPRDLNSPQQLSTWASIPHAVVHQAFQQASQGAREALASISLPVGQHILREDVPAVLHQAAGRDPCKDDIAALLRCFVLDSCATCSWPEFERSWQALQQLGTAQASGTSPSQSASTRRASAAVGPRAQTQAPVASQPATTQQEVGWHHAAAPVERRQRSEEPATRYLPLRGSDVTRGNEGRSPATYFGMYL</sequence>
<evidence type="ECO:0000256" key="1">
    <source>
        <dbReference type="SAM" id="MobiDB-lite"/>
    </source>
</evidence>
<feature type="compositionally biased region" description="Basic and acidic residues" evidence="1">
    <location>
        <begin position="159"/>
        <end position="169"/>
    </location>
</feature>
<organism evidence="2 3">
    <name type="scientific">Chlorella vulgaris</name>
    <name type="common">Green alga</name>
    <dbReference type="NCBI Taxonomy" id="3077"/>
    <lineage>
        <taxon>Eukaryota</taxon>
        <taxon>Viridiplantae</taxon>
        <taxon>Chlorophyta</taxon>
        <taxon>core chlorophytes</taxon>
        <taxon>Trebouxiophyceae</taxon>
        <taxon>Chlorellales</taxon>
        <taxon>Chlorellaceae</taxon>
        <taxon>Chlorella clade</taxon>
        <taxon>Chlorella</taxon>
    </lineage>
</organism>
<reference evidence="2" key="1">
    <citation type="journal article" date="2019" name="Plant J.">
        <title>Chlorella vulgaris genome assembly and annotation reveals the molecular basis for metabolic acclimation to high light conditions.</title>
        <authorList>
            <person name="Cecchin M."/>
            <person name="Marcolungo L."/>
            <person name="Rossato M."/>
            <person name="Girolomoni L."/>
            <person name="Cosentino E."/>
            <person name="Cuine S."/>
            <person name="Li-Beisson Y."/>
            <person name="Delledonne M."/>
            <person name="Ballottari M."/>
        </authorList>
    </citation>
    <scope>NUCLEOTIDE SEQUENCE</scope>
    <source>
        <strain evidence="2">211/11P</strain>
    </source>
</reference>
<name>A0A9D4TPV0_CHLVU</name>
<gene>
    <name evidence="2" type="ORF">D9Q98_004420</name>
</gene>
<reference evidence="2" key="2">
    <citation type="submission" date="2020-11" db="EMBL/GenBank/DDBJ databases">
        <authorList>
            <person name="Cecchin M."/>
            <person name="Marcolungo L."/>
            <person name="Rossato M."/>
            <person name="Girolomoni L."/>
            <person name="Cosentino E."/>
            <person name="Cuine S."/>
            <person name="Li-Beisson Y."/>
            <person name="Delledonne M."/>
            <person name="Ballottari M."/>
        </authorList>
    </citation>
    <scope>NUCLEOTIDE SEQUENCE</scope>
    <source>
        <strain evidence="2">211/11P</strain>
        <tissue evidence="2">Whole cell</tissue>
    </source>
</reference>
<keyword evidence="3" id="KW-1185">Reference proteome</keyword>
<feature type="compositionally biased region" description="Polar residues" evidence="1">
    <location>
        <begin position="133"/>
        <end position="149"/>
    </location>
</feature>
<evidence type="ECO:0000313" key="3">
    <source>
        <dbReference type="Proteomes" id="UP001055712"/>
    </source>
</evidence>
<proteinExistence type="predicted"/>
<dbReference type="EMBL" id="SIDB01000006">
    <property type="protein sequence ID" value="KAI3431363.1"/>
    <property type="molecule type" value="Genomic_DNA"/>
</dbReference>
<accession>A0A9D4TPV0</accession>
<dbReference type="AlphaFoldDB" id="A0A9D4TPV0"/>
<dbReference type="Proteomes" id="UP001055712">
    <property type="component" value="Unassembled WGS sequence"/>
</dbReference>
<evidence type="ECO:0000313" key="2">
    <source>
        <dbReference type="EMBL" id="KAI3431363.1"/>
    </source>
</evidence>
<protein>
    <submittedName>
        <fullName evidence="2">Uncharacterized protein</fullName>
    </submittedName>
</protein>
<feature type="compositionally biased region" description="Low complexity" evidence="1">
    <location>
        <begin position="114"/>
        <end position="128"/>
    </location>
</feature>
<comment type="caution">
    <text evidence="2">The sequence shown here is derived from an EMBL/GenBank/DDBJ whole genome shotgun (WGS) entry which is preliminary data.</text>
</comment>